<gene>
    <name evidence="2" type="ORF">GGR11_001974</name>
</gene>
<protein>
    <submittedName>
        <fullName evidence="2">Putative intracellular protease/amidase</fullName>
    </submittedName>
</protein>
<dbReference type="GO" id="GO:0006508">
    <property type="term" value="P:proteolysis"/>
    <property type="evidence" value="ECO:0007669"/>
    <property type="project" value="UniProtKB-KW"/>
</dbReference>
<dbReference type="SUPFAM" id="SSF52317">
    <property type="entry name" value="Class I glutamine amidotransferase-like"/>
    <property type="match status" value="1"/>
</dbReference>
<dbReference type="GO" id="GO:0008233">
    <property type="term" value="F:peptidase activity"/>
    <property type="evidence" value="ECO:0007669"/>
    <property type="project" value="UniProtKB-KW"/>
</dbReference>
<evidence type="ECO:0000259" key="1">
    <source>
        <dbReference type="Pfam" id="PF01965"/>
    </source>
</evidence>
<dbReference type="PANTHER" id="PTHR43130:SF3">
    <property type="entry name" value="HTH-TYPE TRANSCRIPTIONAL REGULATOR RV1931C"/>
    <property type="match status" value="1"/>
</dbReference>
<dbReference type="InterPro" id="IPR002818">
    <property type="entry name" value="DJ-1/PfpI"/>
</dbReference>
<keyword evidence="2" id="KW-0645">Protease</keyword>
<dbReference type="InterPro" id="IPR029062">
    <property type="entry name" value="Class_I_gatase-like"/>
</dbReference>
<keyword evidence="2" id="KW-0378">Hydrolase</keyword>
<dbReference type="EMBL" id="JACIDA010000002">
    <property type="protein sequence ID" value="MBB3872421.1"/>
    <property type="molecule type" value="Genomic_DNA"/>
</dbReference>
<dbReference type="AlphaFoldDB" id="A0A7W6A542"/>
<evidence type="ECO:0000313" key="2">
    <source>
        <dbReference type="EMBL" id="MBB3872421.1"/>
    </source>
</evidence>
<reference evidence="2 3" key="1">
    <citation type="submission" date="2020-08" db="EMBL/GenBank/DDBJ databases">
        <title>Genomic Encyclopedia of Type Strains, Phase IV (KMG-IV): sequencing the most valuable type-strain genomes for metagenomic binning, comparative biology and taxonomic classification.</title>
        <authorList>
            <person name="Goeker M."/>
        </authorList>
    </citation>
    <scope>NUCLEOTIDE SEQUENCE [LARGE SCALE GENOMIC DNA]</scope>
    <source>
        <strain evidence="2 3">DSM 14878</strain>
    </source>
</reference>
<evidence type="ECO:0000313" key="3">
    <source>
        <dbReference type="Proteomes" id="UP000532936"/>
    </source>
</evidence>
<dbReference type="GO" id="GO:0006355">
    <property type="term" value="P:regulation of DNA-templated transcription"/>
    <property type="evidence" value="ECO:0007669"/>
    <property type="project" value="TreeGrafter"/>
</dbReference>
<dbReference type="Gene3D" id="3.40.50.880">
    <property type="match status" value="1"/>
</dbReference>
<proteinExistence type="predicted"/>
<feature type="domain" description="DJ-1/PfpI" evidence="1">
    <location>
        <begin position="4"/>
        <end position="166"/>
    </location>
</feature>
<dbReference type="RefSeq" id="WP_183196566.1">
    <property type="nucleotide sequence ID" value="NZ_JACIDA010000002.1"/>
</dbReference>
<dbReference type="InterPro" id="IPR052158">
    <property type="entry name" value="INH-QAR"/>
</dbReference>
<dbReference type="Proteomes" id="UP000532936">
    <property type="component" value="Unassembled WGS sequence"/>
</dbReference>
<accession>A0A7W6A542</accession>
<dbReference type="PANTHER" id="PTHR43130">
    <property type="entry name" value="ARAC-FAMILY TRANSCRIPTIONAL REGULATOR"/>
    <property type="match status" value="1"/>
</dbReference>
<organism evidence="2 3">
    <name type="scientific">Brevundimonas mediterranea</name>
    <dbReference type="NCBI Taxonomy" id="74329"/>
    <lineage>
        <taxon>Bacteria</taxon>
        <taxon>Pseudomonadati</taxon>
        <taxon>Pseudomonadota</taxon>
        <taxon>Alphaproteobacteria</taxon>
        <taxon>Caulobacterales</taxon>
        <taxon>Caulobacteraceae</taxon>
        <taxon>Brevundimonas</taxon>
    </lineage>
</organism>
<name>A0A7W6A542_9CAUL</name>
<comment type="caution">
    <text evidence="2">The sequence shown here is derived from an EMBL/GenBank/DDBJ whole genome shotgun (WGS) entry which is preliminary data.</text>
</comment>
<dbReference type="Pfam" id="PF01965">
    <property type="entry name" value="DJ-1_PfpI"/>
    <property type="match status" value="1"/>
</dbReference>
<sequence length="193" mass="20038">MTTIVTLLTPDYADWETALIMAGARSHYGIETLFASPEGEEVVSAGGLFVVPNLAIEDIDVDEVDAILVNGGSIWRQPDAPDLSDLLHQAHAAGKTVGGICDGTLALARAGLLDHVGHTANGPDSLSITDYAGAAHYRDQPHAVLADRIVTAAGTAPVSFMAAVLESLGLRNAELDAYIRLFGAEHSPAVSAA</sequence>